<accession>A0AAV3X9S3</accession>
<keyword evidence="2" id="KW-1185">Reference proteome</keyword>
<sequence>MAEFPVLLDSCVMFPMYLRDTLLSAAEAGLYTRYWSQEILDGATRFMNSVIL</sequence>
<dbReference type="Proteomes" id="UP001050975">
    <property type="component" value="Unassembled WGS sequence"/>
</dbReference>
<dbReference type="EMBL" id="BLAY01000039">
    <property type="protein sequence ID" value="GET38121.1"/>
    <property type="molecule type" value="Genomic_DNA"/>
</dbReference>
<evidence type="ECO:0000313" key="1">
    <source>
        <dbReference type="EMBL" id="GET38121.1"/>
    </source>
</evidence>
<dbReference type="AlphaFoldDB" id="A0AAV3X9S3"/>
<evidence type="ECO:0008006" key="3">
    <source>
        <dbReference type="Google" id="ProtNLM"/>
    </source>
</evidence>
<reference evidence="1" key="1">
    <citation type="submission" date="2019-10" db="EMBL/GenBank/DDBJ databases">
        <title>Draft genome sequece of Microseira wollei NIES-4236.</title>
        <authorList>
            <person name="Yamaguchi H."/>
            <person name="Suzuki S."/>
            <person name="Kawachi M."/>
        </authorList>
    </citation>
    <scope>NUCLEOTIDE SEQUENCE</scope>
    <source>
        <strain evidence="1">NIES-4236</strain>
    </source>
</reference>
<organism evidence="1 2">
    <name type="scientific">Microseira wollei NIES-4236</name>
    <dbReference type="NCBI Taxonomy" id="2530354"/>
    <lineage>
        <taxon>Bacteria</taxon>
        <taxon>Bacillati</taxon>
        <taxon>Cyanobacteriota</taxon>
        <taxon>Cyanophyceae</taxon>
        <taxon>Oscillatoriophycideae</taxon>
        <taxon>Aerosakkonematales</taxon>
        <taxon>Aerosakkonemataceae</taxon>
        <taxon>Microseira</taxon>
    </lineage>
</organism>
<gene>
    <name evidence="1" type="ORF">MiSe_28750</name>
</gene>
<comment type="caution">
    <text evidence="1">The sequence shown here is derived from an EMBL/GenBank/DDBJ whole genome shotgun (WGS) entry which is preliminary data.</text>
</comment>
<evidence type="ECO:0000313" key="2">
    <source>
        <dbReference type="Proteomes" id="UP001050975"/>
    </source>
</evidence>
<dbReference type="RefSeq" id="WP_226580766.1">
    <property type="nucleotide sequence ID" value="NZ_BLAY01000039.1"/>
</dbReference>
<name>A0AAV3X9S3_9CYAN</name>
<protein>
    <recommendedName>
        <fullName evidence="3">PIN domain-containing protein</fullName>
    </recommendedName>
</protein>
<proteinExistence type="predicted"/>